<keyword evidence="2" id="KW-1185">Reference proteome</keyword>
<evidence type="ECO:0000313" key="1">
    <source>
        <dbReference type="EMBL" id="MPC66192.1"/>
    </source>
</evidence>
<organism evidence="1 2">
    <name type="scientific">Portunus trituberculatus</name>
    <name type="common">Swimming crab</name>
    <name type="synonym">Neptunus trituberculatus</name>
    <dbReference type="NCBI Taxonomy" id="210409"/>
    <lineage>
        <taxon>Eukaryota</taxon>
        <taxon>Metazoa</taxon>
        <taxon>Ecdysozoa</taxon>
        <taxon>Arthropoda</taxon>
        <taxon>Crustacea</taxon>
        <taxon>Multicrustacea</taxon>
        <taxon>Malacostraca</taxon>
        <taxon>Eumalacostraca</taxon>
        <taxon>Eucarida</taxon>
        <taxon>Decapoda</taxon>
        <taxon>Pleocyemata</taxon>
        <taxon>Brachyura</taxon>
        <taxon>Eubrachyura</taxon>
        <taxon>Portunoidea</taxon>
        <taxon>Portunidae</taxon>
        <taxon>Portuninae</taxon>
        <taxon>Portunus</taxon>
    </lineage>
</organism>
<name>A0A5B7H4Z0_PORTR</name>
<dbReference type="Proteomes" id="UP000324222">
    <property type="component" value="Unassembled WGS sequence"/>
</dbReference>
<dbReference type="EMBL" id="VSRR010024423">
    <property type="protein sequence ID" value="MPC66192.1"/>
    <property type="molecule type" value="Genomic_DNA"/>
</dbReference>
<proteinExistence type="predicted"/>
<protein>
    <submittedName>
        <fullName evidence="1">Uncharacterized protein</fullName>
    </submittedName>
</protein>
<comment type="caution">
    <text evidence="1">The sequence shown here is derived from an EMBL/GenBank/DDBJ whole genome shotgun (WGS) entry which is preliminary data.</text>
</comment>
<sequence>MVVAAPSPLPPDARWGLSWHLIECANRCTAESGRERFQGGLKISGVTALCCSPVSVHNNGVEYPVTLEGSARAVCVWLAVAAGWLAGREGGRGVWLAGKIEVGRGALGREGELPAVASGCLLMFWKRFSISQPTVLEYGCTYTLPLLPFFPSLLPTRITLVRSASGTTITQSLSPEAAGVARASSSLASLINADEQLGEALQAG</sequence>
<reference evidence="1 2" key="1">
    <citation type="submission" date="2019-05" db="EMBL/GenBank/DDBJ databases">
        <title>Another draft genome of Portunus trituberculatus and its Hox gene families provides insights of decapod evolution.</title>
        <authorList>
            <person name="Jeong J.-H."/>
            <person name="Song I."/>
            <person name="Kim S."/>
            <person name="Choi T."/>
            <person name="Kim D."/>
            <person name="Ryu S."/>
            <person name="Kim W."/>
        </authorList>
    </citation>
    <scope>NUCLEOTIDE SEQUENCE [LARGE SCALE GENOMIC DNA]</scope>
    <source>
        <tissue evidence="1">Muscle</tissue>
    </source>
</reference>
<evidence type="ECO:0000313" key="2">
    <source>
        <dbReference type="Proteomes" id="UP000324222"/>
    </source>
</evidence>
<gene>
    <name evidence="1" type="ORF">E2C01_060339</name>
</gene>
<accession>A0A5B7H4Z0</accession>
<dbReference type="AlphaFoldDB" id="A0A5B7H4Z0"/>